<gene>
    <name evidence="1" type="ORF">T4D_4290</name>
</gene>
<keyword evidence="2" id="KW-1185">Reference proteome</keyword>
<organism evidence="1 2">
    <name type="scientific">Trichinella pseudospiralis</name>
    <name type="common">Parasitic roundworm</name>
    <dbReference type="NCBI Taxonomy" id="6337"/>
    <lineage>
        <taxon>Eukaryota</taxon>
        <taxon>Metazoa</taxon>
        <taxon>Ecdysozoa</taxon>
        <taxon>Nematoda</taxon>
        <taxon>Enoplea</taxon>
        <taxon>Dorylaimia</taxon>
        <taxon>Trichinellida</taxon>
        <taxon>Trichinellidae</taxon>
        <taxon>Trichinella</taxon>
    </lineage>
</organism>
<dbReference type="Proteomes" id="UP000054995">
    <property type="component" value="Unassembled WGS sequence"/>
</dbReference>
<name>A0A0V1E2N9_TRIPS</name>
<dbReference type="EMBL" id="JYDT01001187">
    <property type="protein sequence ID" value="KRY67946.1"/>
    <property type="molecule type" value="Genomic_DNA"/>
</dbReference>
<dbReference type="AlphaFoldDB" id="A0A0V1E2N9"/>
<evidence type="ECO:0000313" key="1">
    <source>
        <dbReference type="EMBL" id="KRY67946.1"/>
    </source>
</evidence>
<evidence type="ECO:0000313" key="2">
    <source>
        <dbReference type="Proteomes" id="UP000054995"/>
    </source>
</evidence>
<proteinExistence type="predicted"/>
<comment type="caution">
    <text evidence="1">The sequence shown here is derived from an EMBL/GenBank/DDBJ whole genome shotgun (WGS) entry which is preliminary data.</text>
</comment>
<protein>
    <submittedName>
        <fullName evidence="1">Uncharacterized protein</fullName>
    </submittedName>
</protein>
<sequence length="35" mass="4046">MSNDVLLGHTDTGERMFGYSKHMKGPLVKEYKYDP</sequence>
<reference evidence="1 2" key="1">
    <citation type="submission" date="2015-01" db="EMBL/GenBank/DDBJ databases">
        <title>Evolution of Trichinella species and genotypes.</title>
        <authorList>
            <person name="Korhonen P.K."/>
            <person name="Edoardo P."/>
            <person name="Giuseppe L.R."/>
            <person name="Gasser R.B."/>
        </authorList>
    </citation>
    <scope>NUCLEOTIDE SEQUENCE [LARGE SCALE GENOMIC DNA]</scope>
    <source>
        <strain evidence="1">ISS470</strain>
    </source>
</reference>
<accession>A0A0V1E2N9</accession>